<dbReference type="RefSeq" id="XP_024573630.1">
    <property type="nucleotide sequence ID" value="XM_024722566.1"/>
</dbReference>
<dbReference type="OMA" id="VMMQLAT"/>
<dbReference type="GeneID" id="36399756"/>
<organism evidence="1 2">
    <name type="scientific">Plasmopara halstedii</name>
    <name type="common">Downy mildew of sunflower</name>
    <dbReference type="NCBI Taxonomy" id="4781"/>
    <lineage>
        <taxon>Eukaryota</taxon>
        <taxon>Sar</taxon>
        <taxon>Stramenopiles</taxon>
        <taxon>Oomycota</taxon>
        <taxon>Peronosporomycetes</taxon>
        <taxon>Peronosporales</taxon>
        <taxon>Peronosporaceae</taxon>
        <taxon>Plasmopara</taxon>
    </lineage>
</organism>
<accession>A0A0P1AA89</accession>
<dbReference type="OrthoDB" id="106983at2759"/>
<dbReference type="AlphaFoldDB" id="A0A0P1AA89"/>
<evidence type="ECO:0000313" key="1">
    <source>
        <dbReference type="EMBL" id="CEG37261.1"/>
    </source>
</evidence>
<reference evidence="2" key="1">
    <citation type="submission" date="2014-09" db="EMBL/GenBank/DDBJ databases">
        <authorList>
            <person name="Sharma Rahul"/>
            <person name="Thines Marco"/>
        </authorList>
    </citation>
    <scope>NUCLEOTIDE SEQUENCE [LARGE SCALE GENOMIC DNA]</scope>
</reference>
<dbReference type="Proteomes" id="UP000054928">
    <property type="component" value="Unassembled WGS sequence"/>
</dbReference>
<name>A0A0P1AA89_PLAHL</name>
<protein>
    <submittedName>
        <fullName evidence="1">Uncharacterized protein</fullName>
    </submittedName>
</protein>
<evidence type="ECO:0000313" key="2">
    <source>
        <dbReference type="Proteomes" id="UP000054928"/>
    </source>
</evidence>
<dbReference type="EMBL" id="CCYD01000261">
    <property type="protein sequence ID" value="CEG37261.1"/>
    <property type="molecule type" value="Genomic_DNA"/>
</dbReference>
<sequence>MTSNFQKDWRDLDDSLALDVTLIESVFYQLCKRKRNQRLDLKSFEDEEMTQFEKKMFSKADVLSALEKTDGYLEKRPWLRVLHTQLACISISRDGLTLQDFLCSRQRDRTVCLSDIRRQLETIYANAKRSKEIEDKHKASVNHARAVSPWCVYNFKWLHSSPAKQLYNVHPIPQAKTKLQLTAEVVGSQARAIVNAIVGLALDKLVAFYLTQGLPNEIQTDRRLAVGILSLKPSRQRDVKLNCERETKLQALRLELFAPTAKFLVGNGKLKGQNSLQQVLMDLAMVETQGDPHLAHLLLENKIVHSGLSRAAEQAQRLRIKGQTWAIVKLWRDLHRAPTLQAMKTASKSI</sequence>
<proteinExistence type="predicted"/>
<keyword evidence="2" id="KW-1185">Reference proteome</keyword>